<evidence type="ECO:0000313" key="7">
    <source>
        <dbReference type="EMBL" id="MBO1328131.1"/>
    </source>
</evidence>
<dbReference type="PANTHER" id="PTHR30561:SF9">
    <property type="entry name" value="4-AMINO-4-DEOXY-L-ARABINOSE-PHOSPHOUNDECAPRENOL FLIPPASE SUBUNIT ARNF-RELATED"/>
    <property type="match status" value="1"/>
</dbReference>
<comment type="subcellular location">
    <subcellularLocation>
        <location evidence="1">Cell membrane</location>
        <topology evidence="1">Multi-pass membrane protein</topology>
    </subcellularLocation>
</comment>
<feature type="transmembrane region" description="Helical" evidence="6">
    <location>
        <begin position="43"/>
        <end position="71"/>
    </location>
</feature>
<evidence type="ECO:0000256" key="1">
    <source>
        <dbReference type="ARBA" id="ARBA00004651"/>
    </source>
</evidence>
<keyword evidence="8" id="KW-1185">Reference proteome</keyword>
<evidence type="ECO:0000256" key="4">
    <source>
        <dbReference type="ARBA" id="ARBA00022989"/>
    </source>
</evidence>
<keyword evidence="3 6" id="KW-0812">Transmembrane</keyword>
<dbReference type="EMBL" id="JAFVMG010000005">
    <property type="protein sequence ID" value="MBO1328131.1"/>
    <property type="molecule type" value="Genomic_DNA"/>
</dbReference>
<feature type="transmembrane region" description="Helical" evidence="6">
    <location>
        <begin position="78"/>
        <end position="98"/>
    </location>
</feature>
<name>A0ABS3LKL5_9PROT</name>
<protein>
    <recommendedName>
        <fullName evidence="9">4-amino-4-deoxy-L-arabinose transferase</fullName>
    </recommendedName>
</protein>
<dbReference type="SUPFAM" id="SSF103481">
    <property type="entry name" value="Multidrug resistance efflux transporter EmrE"/>
    <property type="match status" value="1"/>
</dbReference>
<evidence type="ECO:0000313" key="8">
    <source>
        <dbReference type="Proteomes" id="UP000664399"/>
    </source>
</evidence>
<evidence type="ECO:0000256" key="2">
    <source>
        <dbReference type="ARBA" id="ARBA00022475"/>
    </source>
</evidence>
<keyword evidence="4 6" id="KW-1133">Transmembrane helix</keyword>
<dbReference type="InterPro" id="IPR000390">
    <property type="entry name" value="Small_drug/metabolite_transptr"/>
</dbReference>
<evidence type="ECO:0000256" key="3">
    <source>
        <dbReference type="ARBA" id="ARBA00022692"/>
    </source>
</evidence>
<accession>A0ABS3LKL5</accession>
<gene>
    <name evidence="7" type="ORF">J2D75_06540</name>
</gene>
<evidence type="ECO:0000256" key="5">
    <source>
        <dbReference type="ARBA" id="ARBA00023136"/>
    </source>
</evidence>
<feature type="transmembrane region" description="Helical" evidence="6">
    <location>
        <begin position="104"/>
        <end position="121"/>
    </location>
</feature>
<keyword evidence="2" id="KW-1003">Cell membrane</keyword>
<evidence type="ECO:0008006" key="9">
    <source>
        <dbReference type="Google" id="ProtNLM"/>
    </source>
</evidence>
<comment type="caution">
    <text evidence="7">The sequence shown here is derived from an EMBL/GenBank/DDBJ whole genome shotgun (WGS) entry which is preliminary data.</text>
</comment>
<keyword evidence="5 6" id="KW-0472">Membrane</keyword>
<dbReference type="Proteomes" id="UP000664399">
    <property type="component" value="Unassembled WGS sequence"/>
</dbReference>
<sequence length="124" mass="13323">MNPSLFILAVFSVTLNAFAQIFLRKTMLTIGEIPSSASGIPAFLLSIGLNLWFIGGMACYVLSIGVWMAVLRKTEVSLAYPLLSIGYLITAVIGYFFMSEHVNATRVAGIAIICCGIIVISRSA</sequence>
<dbReference type="InterPro" id="IPR037185">
    <property type="entry name" value="EmrE-like"/>
</dbReference>
<reference evidence="7 8" key="1">
    <citation type="submission" date="2021-03" db="EMBL/GenBank/DDBJ databases">
        <title>The complete genome sequence of Acetobacter suratthaniensis TBRC 1719.</title>
        <authorList>
            <person name="Charoenyingcharoen P."/>
            <person name="Yukphan P."/>
        </authorList>
    </citation>
    <scope>NUCLEOTIDE SEQUENCE [LARGE SCALE GENOMIC DNA]</scope>
    <source>
        <strain evidence="7 8">TBRC 1719</strain>
    </source>
</reference>
<dbReference type="RefSeq" id="WP_207853976.1">
    <property type="nucleotide sequence ID" value="NZ_JAFVMG010000005.1"/>
</dbReference>
<dbReference type="PANTHER" id="PTHR30561">
    <property type="entry name" value="SMR FAMILY PROTON-DEPENDENT DRUG EFFLUX TRANSPORTER SUGE"/>
    <property type="match status" value="1"/>
</dbReference>
<organism evidence="7 8">
    <name type="scientific">Acetobacter suratthaniensis</name>
    <dbReference type="NCBI Taxonomy" id="1502841"/>
    <lineage>
        <taxon>Bacteria</taxon>
        <taxon>Pseudomonadati</taxon>
        <taxon>Pseudomonadota</taxon>
        <taxon>Alphaproteobacteria</taxon>
        <taxon>Acetobacterales</taxon>
        <taxon>Acetobacteraceae</taxon>
        <taxon>Acetobacter</taxon>
    </lineage>
</organism>
<dbReference type="Gene3D" id="1.10.3730.20">
    <property type="match status" value="1"/>
</dbReference>
<proteinExistence type="predicted"/>
<evidence type="ECO:0000256" key="6">
    <source>
        <dbReference type="SAM" id="Phobius"/>
    </source>
</evidence>